<feature type="signal peptide" evidence="6">
    <location>
        <begin position="1"/>
        <end position="18"/>
    </location>
</feature>
<feature type="compositionally biased region" description="Low complexity" evidence="5">
    <location>
        <begin position="125"/>
        <end position="164"/>
    </location>
</feature>
<organism evidence="8 9">
    <name type="scientific">Polypedilum vanderplanki</name>
    <name type="common">Sleeping chironomid midge</name>
    <dbReference type="NCBI Taxonomy" id="319348"/>
    <lineage>
        <taxon>Eukaryota</taxon>
        <taxon>Metazoa</taxon>
        <taxon>Ecdysozoa</taxon>
        <taxon>Arthropoda</taxon>
        <taxon>Hexapoda</taxon>
        <taxon>Insecta</taxon>
        <taxon>Pterygota</taxon>
        <taxon>Neoptera</taxon>
        <taxon>Endopterygota</taxon>
        <taxon>Diptera</taxon>
        <taxon>Nematocera</taxon>
        <taxon>Chironomoidea</taxon>
        <taxon>Chironomidae</taxon>
        <taxon>Chironominae</taxon>
        <taxon>Polypedilum</taxon>
        <taxon>Polypedilum</taxon>
    </lineage>
</organism>
<evidence type="ECO:0000313" key="9">
    <source>
        <dbReference type="Proteomes" id="UP001107558"/>
    </source>
</evidence>
<protein>
    <recommendedName>
        <fullName evidence="7">Serpin domain-containing protein</fullName>
    </recommendedName>
</protein>
<dbReference type="InterPro" id="IPR042185">
    <property type="entry name" value="Serpin_sf_2"/>
</dbReference>
<keyword evidence="2" id="KW-0646">Protease inhibitor</keyword>
<dbReference type="SUPFAM" id="SSF56574">
    <property type="entry name" value="Serpins"/>
    <property type="match status" value="1"/>
</dbReference>
<dbReference type="GO" id="GO:0004867">
    <property type="term" value="F:serine-type endopeptidase inhibitor activity"/>
    <property type="evidence" value="ECO:0007669"/>
    <property type="project" value="UniProtKB-KW"/>
</dbReference>
<dbReference type="EMBL" id="JADBJN010000001">
    <property type="protein sequence ID" value="KAG5681957.1"/>
    <property type="molecule type" value="Genomic_DNA"/>
</dbReference>
<feature type="region of interest" description="Disordered" evidence="5">
    <location>
        <begin position="101"/>
        <end position="166"/>
    </location>
</feature>
<accession>A0A9J6CJ19</accession>
<dbReference type="Proteomes" id="UP001107558">
    <property type="component" value="Chromosome 1"/>
</dbReference>
<dbReference type="InterPro" id="IPR000215">
    <property type="entry name" value="Serpin_fam"/>
</dbReference>
<reference evidence="8" key="1">
    <citation type="submission" date="2021-03" db="EMBL/GenBank/DDBJ databases">
        <title>Chromosome level genome of the anhydrobiotic midge Polypedilum vanderplanki.</title>
        <authorList>
            <person name="Yoshida Y."/>
            <person name="Kikawada T."/>
            <person name="Gusev O."/>
        </authorList>
    </citation>
    <scope>NUCLEOTIDE SEQUENCE</scope>
    <source>
        <strain evidence="8">NIAS01</strain>
        <tissue evidence="8">Whole body or cell culture</tissue>
    </source>
</reference>
<dbReference type="Gene3D" id="2.30.39.10">
    <property type="entry name" value="Alpha-1-antitrypsin, domain 1"/>
    <property type="match status" value="1"/>
</dbReference>
<evidence type="ECO:0000259" key="7">
    <source>
        <dbReference type="SMART" id="SM00093"/>
    </source>
</evidence>
<evidence type="ECO:0000256" key="4">
    <source>
        <dbReference type="RuleBase" id="RU000411"/>
    </source>
</evidence>
<evidence type="ECO:0000256" key="2">
    <source>
        <dbReference type="ARBA" id="ARBA00022690"/>
    </source>
</evidence>
<evidence type="ECO:0000313" key="8">
    <source>
        <dbReference type="EMBL" id="KAG5681957.1"/>
    </source>
</evidence>
<sequence>MNFKIALLLSCIVTYTHAQFSVYSANVPTTQEYIEASSINTFRKPSNRQTLNGNNDESLLLQRPSLNNDYQSVNTFPLYYNNNNYFIRPVQSEQQPIASERFPSPQKNTLVNDPFERPHALRPLSSSQTTTRNPSNQQTTTSQQQPSSTQSRSFTSQRTRPTTQNIPVQTDAVYSMVSQFAWTLFKNANVNGQNFVSCPLSPQLLLSYLVLGSDGETQQELINAVGFQNPTPLTRLIQNMLRSGENRELQIATSFFVSDRTRLNQNFKQTATSNDVEILPVDFYNPDGFSQQYNQWVRSKTKGTFRPARVTFPANTKMIMSSAVFFKGEWIFKFNPAQPGLFFYEPGNSIQANMMTLRRKLQYGTLNNLGNWVAIPYNSSDMMIVFLPYEGKKVDDVIQALRIIDLVESINQDTYANVNLTLPKFKIETRSSLVEPLQRMGINRIFSPNSELTRLANGEQLQVNNALQQASLEVNEEGSIASSLTSFSVVALSFSPPTPDIEFIVNRPFIAMIVDKRNNYPYFIAKVMIPQ</sequence>
<dbReference type="InterPro" id="IPR042178">
    <property type="entry name" value="Serpin_sf_1"/>
</dbReference>
<dbReference type="CDD" id="cd00172">
    <property type="entry name" value="serpin"/>
    <property type="match status" value="1"/>
</dbReference>
<feature type="domain" description="Serpin" evidence="7">
    <location>
        <begin position="182"/>
        <end position="530"/>
    </location>
</feature>
<keyword evidence="9" id="KW-1185">Reference proteome</keyword>
<feature type="chain" id="PRO_5039938554" description="Serpin domain-containing protein" evidence="6">
    <location>
        <begin position="19"/>
        <end position="531"/>
    </location>
</feature>
<dbReference type="InterPro" id="IPR036186">
    <property type="entry name" value="Serpin_sf"/>
</dbReference>
<dbReference type="PANTHER" id="PTHR11461">
    <property type="entry name" value="SERINE PROTEASE INHIBITOR, SERPIN"/>
    <property type="match status" value="1"/>
</dbReference>
<gene>
    <name evidence="8" type="ORF">PVAND_011358</name>
</gene>
<evidence type="ECO:0000256" key="6">
    <source>
        <dbReference type="SAM" id="SignalP"/>
    </source>
</evidence>
<evidence type="ECO:0000256" key="1">
    <source>
        <dbReference type="ARBA" id="ARBA00009500"/>
    </source>
</evidence>
<keyword evidence="6" id="KW-0732">Signal</keyword>
<comment type="caution">
    <text evidence="8">The sequence shown here is derived from an EMBL/GenBank/DDBJ whole genome shotgun (WGS) entry which is preliminary data.</text>
</comment>
<evidence type="ECO:0000256" key="5">
    <source>
        <dbReference type="SAM" id="MobiDB-lite"/>
    </source>
</evidence>
<dbReference type="SMART" id="SM00093">
    <property type="entry name" value="SERPIN"/>
    <property type="match status" value="1"/>
</dbReference>
<comment type="similarity">
    <text evidence="1 4">Belongs to the serpin family.</text>
</comment>
<dbReference type="PANTHER" id="PTHR11461:SF211">
    <property type="entry name" value="GH10112P-RELATED"/>
    <property type="match status" value="1"/>
</dbReference>
<dbReference type="Pfam" id="PF00079">
    <property type="entry name" value="Serpin"/>
    <property type="match status" value="1"/>
</dbReference>
<dbReference type="OrthoDB" id="671595at2759"/>
<keyword evidence="3" id="KW-0722">Serine protease inhibitor</keyword>
<dbReference type="GO" id="GO:0005615">
    <property type="term" value="C:extracellular space"/>
    <property type="evidence" value="ECO:0007669"/>
    <property type="project" value="InterPro"/>
</dbReference>
<proteinExistence type="inferred from homology"/>
<evidence type="ECO:0000256" key="3">
    <source>
        <dbReference type="ARBA" id="ARBA00022900"/>
    </source>
</evidence>
<dbReference type="Gene3D" id="3.30.497.10">
    <property type="entry name" value="Antithrombin, subunit I, domain 2"/>
    <property type="match status" value="1"/>
</dbReference>
<name>A0A9J6CJ19_POLVA</name>
<dbReference type="AlphaFoldDB" id="A0A9J6CJ19"/>
<dbReference type="InterPro" id="IPR023796">
    <property type="entry name" value="Serpin_dom"/>
</dbReference>